<reference evidence="2" key="1">
    <citation type="journal article" date="2020" name="Stud. Mycol.">
        <title>101 Dothideomycetes genomes: a test case for predicting lifestyles and emergence of pathogens.</title>
        <authorList>
            <person name="Haridas S."/>
            <person name="Albert R."/>
            <person name="Binder M."/>
            <person name="Bloem J."/>
            <person name="Labutti K."/>
            <person name="Salamov A."/>
            <person name="Andreopoulos B."/>
            <person name="Baker S."/>
            <person name="Barry K."/>
            <person name="Bills G."/>
            <person name="Bluhm B."/>
            <person name="Cannon C."/>
            <person name="Castanera R."/>
            <person name="Culley D."/>
            <person name="Daum C."/>
            <person name="Ezra D."/>
            <person name="Gonzalez J."/>
            <person name="Henrissat B."/>
            <person name="Kuo A."/>
            <person name="Liang C."/>
            <person name="Lipzen A."/>
            <person name="Lutzoni F."/>
            <person name="Magnuson J."/>
            <person name="Mondo S."/>
            <person name="Nolan M."/>
            <person name="Ohm R."/>
            <person name="Pangilinan J."/>
            <person name="Park H.-J."/>
            <person name="Ramirez L."/>
            <person name="Alfaro M."/>
            <person name="Sun H."/>
            <person name="Tritt A."/>
            <person name="Yoshinaga Y."/>
            <person name="Zwiers L.-H."/>
            <person name="Turgeon B."/>
            <person name="Goodwin S."/>
            <person name="Spatafora J."/>
            <person name="Crous P."/>
            <person name="Grigoriev I."/>
        </authorList>
    </citation>
    <scope>NUCLEOTIDE SEQUENCE</scope>
    <source>
        <strain evidence="2">CBS 675.92</strain>
    </source>
</reference>
<evidence type="ECO:0000313" key="3">
    <source>
        <dbReference type="Proteomes" id="UP000800035"/>
    </source>
</evidence>
<evidence type="ECO:0000259" key="1">
    <source>
        <dbReference type="Pfam" id="PF06985"/>
    </source>
</evidence>
<name>A0A6A5U716_9PLEO</name>
<gene>
    <name evidence="2" type="ORF">CC80DRAFT_387660</name>
</gene>
<dbReference type="Proteomes" id="UP000800035">
    <property type="component" value="Unassembled WGS sequence"/>
</dbReference>
<organism evidence="2 3">
    <name type="scientific">Byssothecium circinans</name>
    <dbReference type="NCBI Taxonomy" id="147558"/>
    <lineage>
        <taxon>Eukaryota</taxon>
        <taxon>Fungi</taxon>
        <taxon>Dikarya</taxon>
        <taxon>Ascomycota</taxon>
        <taxon>Pezizomycotina</taxon>
        <taxon>Dothideomycetes</taxon>
        <taxon>Pleosporomycetidae</taxon>
        <taxon>Pleosporales</taxon>
        <taxon>Massarineae</taxon>
        <taxon>Massarinaceae</taxon>
        <taxon>Byssothecium</taxon>
    </lineage>
</organism>
<dbReference type="AlphaFoldDB" id="A0A6A5U716"/>
<feature type="domain" description="Heterokaryon incompatibility" evidence="1">
    <location>
        <begin position="15"/>
        <end position="113"/>
    </location>
</feature>
<accession>A0A6A5U716</accession>
<dbReference type="PANTHER" id="PTHR24148:SF73">
    <property type="entry name" value="HET DOMAIN PROTEIN (AFU_ORTHOLOGUE AFUA_8G01020)"/>
    <property type="match status" value="1"/>
</dbReference>
<proteinExistence type="predicted"/>
<dbReference type="InterPro" id="IPR010730">
    <property type="entry name" value="HET"/>
</dbReference>
<feature type="non-terminal residue" evidence="2">
    <location>
        <position position="122"/>
    </location>
</feature>
<evidence type="ECO:0000313" key="2">
    <source>
        <dbReference type="EMBL" id="KAF1960665.1"/>
    </source>
</evidence>
<protein>
    <recommendedName>
        <fullName evidence="1">Heterokaryon incompatibility domain-containing protein</fullName>
    </recommendedName>
</protein>
<dbReference type="OrthoDB" id="2157530at2759"/>
<feature type="non-terminal residue" evidence="2">
    <location>
        <position position="1"/>
    </location>
</feature>
<dbReference type="InterPro" id="IPR052895">
    <property type="entry name" value="HetReg/Transcr_Mod"/>
</dbReference>
<dbReference type="PANTHER" id="PTHR24148">
    <property type="entry name" value="ANKYRIN REPEAT DOMAIN-CONTAINING PROTEIN 39 HOMOLOG-RELATED"/>
    <property type="match status" value="1"/>
</dbReference>
<dbReference type="EMBL" id="ML976982">
    <property type="protein sequence ID" value="KAF1960665.1"/>
    <property type="molecule type" value="Genomic_DNA"/>
</dbReference>
<sequence>NCTISHVSLGQTPPYLALSYTWGDSSQTGIILVGGAFFQVGKNLEIALAHLTKDEEPLTLWIDALCIDQTDNVEKSEQVQQMQHIYSRAASVINWLGPAADYSDVAMDWIQQYGSLAHKFGI</sequence>
<dbReference type="Pfam" id="PF06985">
    <property type="entry name" value="HET"/>
    <property type="match status" value="1"/>
</dbReference>
<keyword evidence="3" id="KW-1185">Reference proteome</keyword>